<evidence type="ECO:0000259" key="3">
    <source>
        <dbReference type="Pfam" id="PF13505"/>
    </source>
</evidence>
<dbReference type="InterPro" id="IPR011250">
    <property type="entry name" value="OMP/PagP_B-barrel"/>
</dbReference>
<evidence type="ECO:0000256" key="1">
    <source>
        <dbReference type="ARBA" id="ARBA00022729"/>
    </source>
</evidence>
<evidence type="ECO:0000256" key="2">
    <source>
        <dbReference type="SAM" id="SignalP"/>
    </source>
</evidence>
<dbReference type="AlphaFoldDB" id="A0A1X7F346"/>
<protein>
    <submittedName>
        <fullName evidence="4">Lipid A oxidase</fullName>
    </submittedName>
</protein>
<accession>A0A1X7F346</accession>
<reference evidence="5" key="1">
    <citation type="submission" date="2017-04" db="EMBL/GenBank/DDBJ databases">
        <authorList>
            <person name="Varghese N."/>
            <person name="Submissions S."/>
        </authorList>
    </citation>
    <scope>NUCLEOTIDE SEQUENCE [LARGE SCALE GENOMIC DNA]</scope>
    <source>
        <strain evidence="5">B4P</strain>
    </source>
</reference>
<feature type="chain" id="PRO_5012710796" evidence="2">
    <location>
        <begin position="45"/>
        <end position="256"/>
    </location>
</feature>
<sequence>MRVANPVYPRNSLLSSGLSMRKLLSLSLLSTALTAIAAFAPAQAADPTTAEGPYAAPAQTGGWEISAYGGYQTAPHSDVEVSGMADFTAGWEGKSFASPPYWGVRGTYWFGGGALSNWGISLDYTHAKVYADDDTLTETGWSHFEFTDGLNLLTVNALYKFPIEGTRIAPYVGAGVGINIPHVEVTRGSGRTFDYQFGGPTVQVQAGVRYEFTDNWSAFAEYKGNYSWIDVDIDSGDTLKTNILTNAVNFGVSYKF</sequence>
<dbReference type="InterPro" id="IPR006315">
    <property type="entry name" value="OM_autotransptr_brl_dom"/>
</dbReference>
<evidence type="ECO:0000313" key="4">
    <source>
        <dbReference type="EMBL" id="SMF44549.1"/>
    </source>
</evidence>
<keyword evidence="5" id="KW-1185">Reference proteome</keyword>
<dbReference type="Proteomes" id="UP000192903">
    <property type="component" value="Unassembled WGS sequence"/>
</dbReference>
<gene>
    <name evidence="4" type="ORF">SAMN02982989_2214</name>
</gene>
<dbReference type="NCBIfam" id="TIGR01414">
    <property type="entry name" value="autotrans_barl"/>
    <property type="match status" value="1"/>
</dbReference>
<evidence type="ECO:0000313" key="5">
    <source>
        <dbReference type="Proteomes" id="UP000192903"/>
    </source>
</evidence>
<dbReference type="InterPro" id="IPR027385">
    <property type="entry name" value="Beta-barrel_OMP"/>
</dbReference>
<feature type="domain" description="Outer membrane protein beta-barrel" evidence="3">
    <location>
        <begin position="34"/>
        <end position="256"/>
    </location>
</feature>
<dbReference type="EMBL" id="FXAF01000006">
    <property type="protein sequence ID" value="SMF44549.1"/>
    <property type="molecule type" value="Genomic_DNA"/>
</dbReference>
<proteinExistence type="predicted"/>
<feature type="signal peptide" evidence="2">
    <location>
        <begin position="1"/>
        <end position="44"/>
    </location>
</feature>
<dbReference type="STRING" id="464029.SAMN02982989_2214"/>
<organism evidence="4 5">
    <name type="scientific">Xaviernesmea oryzae</name>
    <dbReference type="NCBI Taxonomy" id="464029"/>
    <lineage>
        <taxon>Bacteria</taxon>
        <taxon>Pseudomonadati</taxon>
        <taxon>Pseudomonadota</taxon>
        <taxon>Alphaproteobacteria</taxon>
        <taxon>Hyphomicrobiales</taxon>
        <taxon>Rhizobiaceae</taxon>
        <taxon>Rhizobium/Agrobacterium group</taxon>
        <taxon>Xaviernesmea</taxon>
    </lineage>
</organism>
<name>A0A1X7F346_9HYPH</name>
<dbReference type="GO" id="GO:0019867">
    <property type="term" value="C:outer membrane"/>
    <property type="evidence" value="ECO:0007669"/>
    <property type="project" value="InterPro"/>
</dbReference>
<keyword evidence="1 2" id="KW-0732">Signal</keyword>
<dbReference type="Pfam" id="PF13505">
    <property type="entry name" value="OMP_b-brl"/>
    <property type="match status" value="1"/>
</dbReference>
<dbReference type="Gene3D" id="2.40.160.20">
    <property type="match status" value="1"/>
</dbReference>
<dbReference type="SUPFAM" id="SSF56925">
    <property type="entry name" value="OMPA-like"/>
    <property type="match status" value="1"/>
</dbReference>